<dbReference type="EMBL" id="AP012320">
    <property type="protein sequence ID" value="BAL94521.1"/>
    <property type="molecule type" value="Genomic_DNA"/>
</dbReference>
<keyword evidence="8" id="KW-1185">Reference proteome</keyword>
<keyword evidence="1" id="KW-0547">Nucleotide-binding</keyword>
<evidence type="ECO:0000256" key="5">
    <source>
        <dbReference type="ARBA" id="ARBA00023163"/>
    </source>
</evidence>
<dbReference type="PROSITE" id="PS00676">
    <property type="entry name" value="SIGMA54_INTERACT_2"/>
    <property type="match status" value="1"/>
</dbReference>
<name>I0HND4_RUBGI</name>
<reference evidence="7 8" key="1">
    <citation type="journal article" date="2012" name="J. Bacteriol.">
        <title>Complete genome sequence of phototrophic betaproteobacterium Rubrivivax gelatinosus IL144.</title>
        <authorList>
            <person name="Nagashima S."/>
            <person name="Kamimura A."/>
            <person name="Shimizu T."/>
            <person name="Nakamura-isaki S."/>
            <person name="Aono E."/>
            <person name="Sakamoto K."/>
            <person name="Ichikawa N."/>
            <person name="Nakazawa H."/>
            <person name="Sekine M."/>
            <person name="Yamazaki S."/>
            <person name="Fujita N."/>
            <person name="Shimada K."/>
            <person name="Hanada S."/>
            <person name="Nagashima K.V.P."/>
        </authorList>
    </citation>
    <scope>NUCLEOTIDE SEQUENCE [LARGE SCALE GENOMIC DNA]</scope>
    <source>
        <strain evidence="8">NBRC 100245 / IL144</strain>
    </source>
</reference>
<dbReference type="PROSITE" id="PS50045">
    <property type="entry name" value="SIGMA54_INTERACT_4"/>
    <property type="match status" value="1"/>
</dbReference>
<dbReference type="InterPro" id="IPR003593">
    <property type="entry name" value="AAA+_ATPase"/>
</dbReference>
<dbReference type="InterPro" id="IPR025943">
    <property type="entry name" value="Sigma_54_int_dom_ATP-bd_2"/>
</dbReference>
<organism evidence="7 8">
    <name type="scientific">Rubrivivax gelatinosus (strain NBRC 100245 / IL144)</name>
    <dbReference type="NCBI Taxonomy" id="983917"/>
    <lineage>
        <taxon>Bacteria</taxon>
        <taxon>Pseudomonadati</taxon>
        <taxon>Pseudomonadota</taxon>
        <taxon>Betaproteobacteria</taxon>
        <taxon>Burkholderiales</taxon>
        <taxon>Sphaerotilaceae</taxon>
        <taxon>Rubrivivax</taxon>
    </lineage>
</organism>
<gene>
    <name evidence="7" type="ordered locus">RGE_11800</name>
</gene>
<dbReference type="InterPro" id="IPR002197">
    <property type="entry name" value="HTH_Fis"/>
</dbReference>
<dbReference type="Proteomes" id="UP000007883">
    <property type="component" value="Chromosome"/>
</dbReference>
<feature type="domain" description="Sigma-54 factor interaction" evidence="6">
    <location>
        <begin position="318"/>
        <end position="541"/>
    </location>
</feature>
<evidence type="ECO:0000256" key="1">
    <source>
        <dbReference type="ARBA" id="ARBA00022741"/>
    </source>
</evidence>
<evidence type="ECO:0000256" key="2">
    <source>
        <dbReference type="ARBA" id="ARBA00022840"/>
    </source>
</evidence>
<dbReference type="SUPFAM" id="SSF52540">
    <property type="entry name" value="P-loop containing nucleoside triphosphate hydrolases"/>
    <property type="match status" value="1"/>
</dbReference>
<dbReference type="SUPFAM" id="SSF46689">
    <property type="entry name" value="Homeodomain-like"/>
    <property type="match status" value="1"/>
</dbReference>
<dbReference type="GO" id="GO:0043565">
    <property type="term" value="F:sequence-specific DNA binding"/>
    <property type="evidence" value="ECO:0007669"/>
    <property type="project" value="InterPro"/>
</dbReference>
<dbReference type="RefSeq" id="WP_014427392.1">
    <property type="nucleotide sequence ID" value="NC_017075.1"/>
</dbReference>
<dbReference type="InterPro" id="IPR027417">
    <property type="entry name" value="P-loop_NTPase"/>
</dbReference>
<dbReference type="GO" id="GO:0006355">
    <property type="term" value="P:regulation of DNA-templated transcription"/>
    <property type="evidence" value="ECO:0007669"/>
    <property type="project" value="InterPro"/>
</dbReference>
<keyword evidence="4 7" id="KW-0238">DNA-binding</keyword>
<dbReference type="Gene3D" id="3.40.50.300">
    <property type="entry name" value="P-loop containing nucleotide triphosphate hydrolases"/>
    <property type="match status" value="1"/>
</dbReference>
<dbReference type="AlphaFoldDB" id="I0HND4"/>
<keyword evidence="3" id="KW-0805">Transcription regulation</keyword>
<dbReference type="FunFam" id="3.40.50.300:FF:000006">
    <property type="entry name" value="DNA-binding transcriptional regulator NtrC"/>
    <property type="match status" value="1"/>
</dbReference>
<evidence type="ECO:0000256" key="3">
    <source>
        <dbReference type="ARBA" id="ARBA00023015"/>
    </source>
</evidence>
<dbReference type="InterPro" id="IPR029016">
    <property type="entry name" value="GAF-like_dom_sf"/>
</dbReference>
<dbReference type="PANTHER" id="PTHR32071">
    <property type="entry name" value="TRANSCRIPTIONAL REGULATORY PROTEIN"/>
    <property type="match status" value="1"/>
</dbReference>
<dbReference type="STRING" id="983917.RGE_11800"/>
<dbReference type="Gene3D" id="1.10.8.60">
    <property type="match status" value="1"/>
</dbReference>
<dbReference type="InterPro" id="IPR009057">
    <property type="entry name" value="Homeodomain-like_sf"/>
</dbReference>
<dbReference type="CDD" id="cd00009">
    <property type="entry name" value="AAA"/>
    <property type="match status" value="1"/>
</dbReference>
<dbReference type="Pfam" id="PF00158">
    <property type="entry name" value="Sigma54_activat"/>
    <property type="match status" value="1"/>
</dbReference>
<dbReference type="PATRIC" id="fig|983917.3.peg.1159"/>
<dbReference type="Pfam" id="PF25601">
    <property type="entry name" value="AAA_lid_14"/>
    <property type="match status" value="1"/>
</dbReference>
<evidence type="ECO:0000259" key="6">
    <source>
        <dbReference type="PROSITE" id="PS50045"/>
    </source>
</evidence>
<dbReference type="KEGG" id="rge:RGE_11800"/>
<dbReference type="Pfam" id="PF02954">
    <property type="entry name" value="HTH_8"/>
    <property type="match status" value="1"/>
</dbReference>
<proteinExistence type="predicted"/>
<evidence type="ECO:0000313" key="8">
    <source>
        <dbReference type="Proteomes" id="UP000007883"/>
    </source>
</evidence>
<dbReference type="InterPro" id="IPR058031">
    <property type="entry name" value="AAA_lid_NorR"/>
</dbReference>
<sequence length="610" mass="64118">MQQELCAADPALARRAAALVVEGGPPDTLILDSWARCAAAGLQAGAAVQVPVVDGGELARRRERAGGVRRLALAQMEALVPQIAGSNFLLAFADADGVILDLRTDSRFCMDDGDGIVTGSRWREADAGTNGLGTALASGQAVAVTGGEHFFERLGRISCTAAPVHDVDGSLAGVLDASSYVAARQRHTLALVRIAAVQMENALLRQRMRGRWVVALATRPEFLGTASEGLLAFDDAGRLLAANARAAQLLHGAAAAGTACEALLGERWEALVSRWRQDGAAPLRAAGGLALHAAAVARPPQALPRASRPAAVTAAPGVVADDPAVAEAFRLVEAAVRITAPILIQGETGCGKELLARHAHVASGRRGHFVAVNCGALPEGLLEAELFGHVGGAYTGARREGSVGLVASADGGTLLLDEIGELPLAQQAALLRFLDDGLVRPVGGTASRRVDVQLLAATHVPLAEAAAARRFRPDLLYRLDTVRVELPPLRRREDFCAAVRSVLATLDGASRIDDEAVARLARHDWPGNFRELRSLLTRALLRRGGGRLGLADVEPLLPPLAPAAGSALQQQASERVRRVFERCGNVSRTARELGISRTTVYRHLRAPLAR</sequence>
<dbReference type="GO" id="GO:0005524">
    <property type="term" value="F:ATP binding"/>
    <property type="evidence" value="ECO:0007669"/>
    <property type="project" value="UniProtKB-KW"/>
</dbReference>
<dbReference type="Gene3D" id="1.10.10.60">
    <property type="entry name" value="Homeodomain-like"/>
    <property type="match status" value="1"/>
</dbReference>
<evidence type="ECO:0000256" key="4">
    <source>
        <dbReference type="ARBA" id="ARBA00023125"/>
    </source>
</evidence>
<dbReference type="Pfam" id="PF01590">
    <property type="entry name" value="GAF"/>
    <property type="match status" value="1"/>
</dbReference>
<dbReference type="HOGENOM" id="CLU_000445_8_12_4"/>
<dbReference type="eggNOG" id="COG3284">
    <property type="taxonomic scope" value="Bacteria"/>
</dbReference>
<dbReference type="SMART" id="SM00382">
    <property type="entry name" value="AAA"/>
    <property type="match status" value="1"/>
</dbReference>
<keyword evidence="5" id="KW-0804">Transcription</keyword>
<dbReference type="InterPro" id="IPR003018">
    <property type="entry name" value="GAF"/>
</dbReference>
<dbReference type="Gene3D" id="3.30.450.40">
    <property type="match status" value="1"/>
</dbReference>
<dbReference type="InterPro" id="IPR002078">
    <property type="entry name" value="Sigma_54_int"/>
</dbReference>
<accession>I0HND4</accession>
<protein>
    <submittedName>
        <fullName evidence="7">Sigma54-dependent DNA-binding transcriptional regulator</fullName>
    </submittedName>
</protein>
<evidence type="ECO:0000313" key="7">
    <source>
        <dbReference type="EMBL" id="BAL94521.1"/>
    </source>
</evidence>
<keyword evidence="2" id="KW-0067">ATP-binding</keyword>